<dbReference type="Gene3D" id="1.10.510.10">
    <property type="entry name" value="Transferase(Phosphotransferase) domain 1"/>
    <property type="match status" value="1"/>
</dbReference>
<dbReference type="Pfam" id="PF00795">
    <property type="entry name" value="CN_hydrolase"/>
    <property type="match status" value="1"/>
</dbReference>
<protein>
    <recommendedName>
        <fullName evidence="16">Beta-ureidopropionase</fullName>
        <ecNumber evidence="15">3.5.1.6</ecNumber>
    </recommendedName>
    <alternativeName>
        <fullName evidence="17">N-carbamoyl-beta-alanine amidohydrolase</fullName>
    </alternativeName>
</protein>
<evidence type="ECO:0000259" key="21">
    <source>
        <dbReference type="PROSITE" id="PS50081"/>
    </source>
</evidence>
<feature type="compositionally biased region" description="Acidic residues" evidence="19">
    <location>
        <begin position="203"/>
        <end position="216"/>
    </location>
</feature>
<dbReference type="PANTHER" id="PTHR43674">
    <property type="entry name" value="NITRILASE C965.09-RELATED"/>
    <property type="match status" value="1"/>
</dbReference>
<feature type="compositionally biased region" description="Low complexity" evidence="19">
    <location>
        <begin position="982"/>
        <end position="1004"/>
    </location>
</feature>
<dbReference type="CDD" id="cd20812">
    <property type="entry name" value="C1_KSR"/>
    <property type="match status" value="1"/>
</dbReference>
<evidence type="ECO:0000256" key="15">
    <source>
        <dbReference type="ARBA" id="ARBA00066985"/>
    </source>
</evidence>
<dbReference type="SMART" id="SM00220">
    <property type="entry name" value="S_TKc"/>
    <property type="match status" value="1"/>
</dbReference>
<dbReference type="InterPro" id="IPR036526">
    <property type="entry name" value="C-N_Hydrolase_sf"/>
</dbReference>
<evidence type="ECO:0000256" key="1">
    <source>
        <dbReference type="ARBA" id="ARBA00004668"/>
    </source>
</evidence>
<dbReference type="Proteomes" id="UP000515146">
    <property type="component" value="Unplaced"/>
</dbReference>
<evidence type="ECO:0000313" key="23">
    <source>
        <dbReference type="Proteomes" id="UP000515146"/>
    </source>
</evidence>
<evidence type="ECO:0000259" key="20">
    <source>
        <dbReference type="PROSITE" id="PS50011"/>
    </source>
</evidence>
<feature type="region of interest" description="Disordered" evidence="19">
    <location>
        <begin position="713"/>
        <end position="746"/>
    </location>
</feature>
<feature type="compositionally biased region" description="Low complexity" evidence="19">
    <location>
        <begin position="726"/>
        <end position="744"/>
    </location>
</feature>
<dbReference type="Pfam" id="PF00130">
    <property type="entry name" value="C1_1"/>
    <property type="match status" value="1"/>
</dbReference>
<dbReference type="EC" id="3.5.1.6" evidence="15"/>
<feature type="region of interest" description="Disordered" evidence="19">
    <location>
        <begin position="500"/>
        <end position="519"/>
    </location>
</feature>
<evidence type="ECO:0000256" key="14">
    <source>
        <dbReference type="ARBA" id="ARBA00061249"/>
    </source>
</evidence>
<keyword evidence="4" id="KW-0479">Metal-binding</keyword>
<reference evidence="24" key="1">
    <citation type="submission" date="2025-08" db="UniProtKB">
        <authorList>
            <consortium name="RefSeq"/>
        </authorList>
    </citation>
    <scope>IDENTIFICATION</scope>
    <source>
        <strain evidence="24">Airmid</strain>
    </source>
</reference>
<accession>A0A6P6XZK0</accession>
<dbReference type="InterPro" id="IPR000719">
    <property type="entry name" value="Prot_kinase_dom"/>
</dbReference>
<feature type="compositionally biased region" description="Low complexity" evidence="19">
    <location>
        <begin position="344"/>
        <end position="355"/>
    </location>
</feature>
<feature type="region of interest" description="Disordered" evidence="19">
    <location>
        <begin position="370"/>
        <end position="409"/>
    </location>
</feature>
<sequence length="1712" mass="195109">MHPDNDYVVDRPDDGQQQQESISTIPLNWLQTNQWNLEQCLQWKLSIENDLIKLEKLRCSTNEFDDSTVQQIRFLENKLVRNFVKLILARRHWSKWNESVDELQNFSLVSNWFDAIGLDYKCKEILLDHYEDIEELLNADDEELKILLMRGFHLKLDELDFDDDNLDDNGYNHNDDDDDLKYSYGRLYRQQQQQPKSNGSITDLEDNDRIDDDQDEESTIKHDLRMYIRDYILRVWKAHHSLNRCLDLVKNFNELSSNDLSLYWDSWNHWIQRISTIDNRKQSLLSAIAMLKKSKHSPKPLPPLPDLKANFFLRNYRLNGQDSRSTGSSPLSPPVPPLSAGNFSHRSTSSSSSSIIQSGFHNLNLIIDPNHIPYSNSQQQQQQSSGNSYLQHRRPTPPPTPPVNHYHQQQTKKSFILLSSANLFSNVSSSSNRNSNDRKFPTTPPPIRRHQTNIFGIGENFPLTKSKSHEEHLSNRIEQFDPMINSKLLKKYNLVPIQSSGGKSQKSFSNQFQQQHHYPQQNHSNYQQHYHHQTSNNKHNSLDNLPPMPSTITTASTTNSIVSQSQQSSFPHLQRRRLATEPGSIGSISPILTSSNCSSPLAISPENYNDNITNNNNKQPTAIDNCFLDNLSTSVPRSPRSQAMSHSIHHRFVSTMKINSIQCNVCEKQMFFGFKCRDCKYYCHRDCQDKAPNSCGLPNELVDIFKQTLSEQVGVSGGNSHQQTRSSSPKNHHQQQQQSSIIPQRAKSQMSNYYYCSNSQMNLIGGGNGGSSSSNPSSPAAVFLNHHHNHQQHNHQYQIYNNGGHQSSSSNNSSATISPTVGQQFQYYSTTNQQQQKTPGSASNSSQFQFPPDINIQSTMSIDFDDSSSLMVTEQFNSPNSLSLTNDLMDINDIVQSNNSTAATISTIHEEEEAILTGGASRTLTASPTNSLNNHQQKQCSPQHNHQSSTLIDSDKSNNSALVTSGSSGDSIRTVTGRLDSQDSSDIDQNNNNNNNNQWPRQNSVTSREWDIPYDELIIEEEIGTGRSGAVFRGKWHGSVAIKRLNMGQLNMNEEKAFESFKQEVAIFRKTRHDNLVLFMGACMKPPHLAIVTSLCKGLTLHTHIHIRHDKFNLNRTIMIAEQICLAMGYLHARGIIHKDLKTKNIFYENGKVIITDFGLSSVAKLCISNRRGDWLTVPKGWLCYLAPEIIRTLNVHSQDGGDDLPFSFSTDIYAFGTVWFELLFGNWPFSGQPPECIIWQVGKGIKQPIVNFQASKEIKDLLYTCWEFHPESRPDFCKLYDYIEKLPKKRLQRSPSHPAHLQHASDVQQTRLEDVLEKYIPANELMDVKRILFGAETPILNISEKISNLARERNFELRGYRFPCPKEQLRPSRIVRVGLIQNQICRPTNDPIVDQRQSLHNRIAEILNVAMMCGVNVCCFQECWTMPFAFCTRERKPWCEFAENAENGPTTKFLKNLAAKYNMVIVSPILEREQNSDIIWNTAVIISNHGQVLGKTRKNHIPRVGDFNESTYYMESTLGHPVFETDFGNIAVNICYGRHHPQNWMAYGVNGAELVFNPSATVGELSEPLWSIEARNAAIANSYYTFAINRIGTEVFPNEFTSGDGQKAHRDFGHFYGSSYASAPNGSRTPGLSRINDGLLVVELDLNLCRQVKDHWGFRMTQRLDIYGKLFTEASKPNFEPQLIRNPNIQHQQQQQQQEPMKNLDKKTNRL</sequence>
<feature type="region of interest" description="Disordered" evidence="19">
    <location>
        <begin position="524"/>
        <end position="575"/>
    </location>
</feature>
<dbReference type="FunFam" id="1.10.510.10:FF:000107">
    <property type="entry name" value="kinase suppressor of Ras 1"/>
    <property type="match status" value="1"/>
</dbReference>
<evidence type="ECO:0000256" key="11">
    <source>
        <dbReference type="ARBA" id="ARBA00048679"/>
    </source>
</evidence>
<dbReference type="SUPFAM" id="SSF57889">
    <property type="entry name" value="Cysteine-rich domain"/>
    <property type="match status" value="1"/>
</dbReference>
<feature type="compositionally biased region" description="Low complexity" evidence="19">
    <location>
        <begin position="799"/>
        <end position="814"/>
    </location>
</feature>
<dbReference type="CDD" id="cd14063">
    <property type="entry name" value="PK_KSR"/>
    <property type="match status" value="1"/>
</dbReference>
<name>A0A6P6XZK0_DERPT</name>
<keyword evidence="3" id="KW-0808">Transferase</keyword>
<feature type="domain" description="Phorbol-ester/DAG-type" evidence="21">
    <location>
        <begin position="649"/>
        <end position="695"/>
    </location>
</feature>
<evidence type="ECO:0000256" key="13">
    <source>
        <dbReference type="ARBA" id="ARBA00050552"/>
    </source>
</evidence>
<dbReference type="GO" id="GO:0033396">
    <property type="term" value="P:beta-alanine biosynthetic process via 3-ureidopropionate"/>
    <property type="evidence" value="ECO:0007669"/>
    <property type="project" value="TreeGrafter"/>
</dbReference>
<dbReference type="GO" id="GO:0005524">
    <property type="term" value="F:ATP binding"/>
    <property type="evidence" value="ECO:0007669"/>
    <property type="project" value="UniProtKB-UniRule"/>
</dbReference>
<evidence type="ECO:0000256" key="19">
    <source>
        <dbReference type="SAM" id="MobiDB-lite"/>
    </source>
</evidence>
<dbReference type="OMA" id="MIAEQIC"/>
<organism evidence="23 24">
    <name type="scientific">Dermatophagoides pteronyssinus</name>
    <name type="common">European house dust mite</name>
    <dbReference type="NCBI Taxonomy" id="6956"/>
    <lineage>
        <taxon>Eukaryota</taxon>
        <taxon>Metazoa</taxon>
        <taxon>Ecdysozoa</taxon>
        <taxon>Arthropoda</taxon>
        <taxon>Chelicerata</taxon>
        <taxon>Arachnida</taxon>
        <taxon>Acari</taxon>
        <taxon>Acariformes</taxon>
        <taxon>Sarcoptiformes</taxon>
        <taxon>Astigmata</taxon>
        <taxon>Psoroptidia</taxon>
        <taxon>Analgoidea</taxon>
        <taxon>Pyroglyphidae</taxon>
        <taxon>Dermatophagoidinae</taxon>
        <taxon>Dermatophagoides</taxon>
    </lineage>
</organism>
<dbReference type="GO" id="GO:0004674">
    <property type="term" value="F:protein serine/threonine kinase activity"/>
    <property type="evidence" value="ECO:0007669"/>
    <property type="project" value="UniProtKB-KW"/>
</dbReference>
<dbReference type="GO" id="GO:0003837">
    <property type="term" value="F:beta-ureidopropionase activity"/>
    <property type="evidence" value="ECO:0007669"/>
    <property type="project" value="UniProtKB-EC"/>
</dbReference>
<dbReference type="FunFam" id="3.60.110.10:FF:000008">
    <property type="entry name" value="Beta-alanine synthase"/>
    <property type="match status" value="1"/>
</dbReference>
<dbReference type="KEGG" id="dpte:113792716"/>
<dbReference type="InterPro" id="IPR008271">
    <property type="entry name" value="Ser/Thr_kinase_AS"/>
</dbReference>
<feature type="region of interest" description="Disordered" evidence="19">
    <location>
        <begin position="426"/>
        <end position="451"/>
    </location>
</feature>
<feature type="binding site" evidence="18">
    <location>
        <position position="1043"/>
    </location>
    <ligand>
        <name>ATP</name>
        <dbReference type="ChEBI" id="CHEBI:30616"/>
    </ligand>
</feature>
<comment type="similarity">
    <text evidence="14">Belongs to the carbon-nitrogen hydrolase superfamily. BUP family.</text>
</comment>
<feature type="region of interest" description="Disordered" evidence="19">
    <location>
        <begin position="923"/>
        <end position="1004"/>
    </location>
</feature>
<dbReference type="SMART" id="SM00109">
    <property type="entry name" value="C1"/>
    <property type="match status" value="1"/>
</dbReference>
<feature type="region of interest" description="Disordered" evidence="19">
    <location>
        <begin position="799"/>
        <end position="818"/>
    </location>
</feature>
<feature type="region of interest" description="Disordered" evidence="19">
    <location>
        <begin position="190"/>
        <end position="216"/>
    </location>
</feature>
<evidence type="ECO:0000256" key="7">
    <source>
        <dbReference type="ARBA" id="ARBA00022801"/>
    </source>
</evidence>
<keyword evidence="7" id="KW-0378">Hydrolase</keyword>
<dbReference type="RefSeq" id="XP_027198440.1">
    <property type="nucleotide sequence ID" value="XM_027342639.1"/>
</dbReference>
<feature type="domain" description="CN hydrolase" evidence="22">
    <location>
        <begin position="1376"/>
        <end position="1647"/>
    </location>
</feature>
<dbReference type="InterPro" id="IPR046349">
    <property type="entry name" value="C1-like_sf"/>
</dbReference>
<dbReference type="PROSITE" id="PS00107">
    <property type="entry name" value="PROTEIN_KINASE_ATP"/>
    <property type="match status" value="1"/>
</dbReference>
<feature type="compositionally biased region" description="Polar residues" evidence="19">
    <location>
        <begin position="190"/>
        <end position="201"/>
    </location>
</feature>
<comment type="catalytic activity">
    <reaction evidence="13">
        <text>3-(carbamoylamino)-2-methylpropanoate + H2O + 2 H(+) = (R)-3-amino-2-methylpropanoate + NH4(+) + CO2</text>
        <dbReference type="Rhea" id="RHEA:37339"/>
        <dbReference type="ChEBI" id="CHEBI:15377"/>
        <dbReference type="ChEBI" id="CHEBI:15378"/>
        <dbReference type="ChEBI" id="CHEBI:16526"/>
        <dbReference type="ChEBI" id="CHEBI:28938"/>
        <dbReference type="ChEBI" id="CHEBI:57731"/>
        <dbReference type="ChEBI" id="CHEBI:74414"/>
        <dbReference type="EC" id="3.5.1.6"/>
    </reaction>
</comment>
<evidence type="ECO:0000256" key="8">
    <source>
        <dbReference type="ARBA" id="ARBA00022833"/>
    </source>
</evidence>
<dbReference type="PROSITE" id="PS50011">
    <property type="entry name" value="PROTEIN_KINASE_DOM"/>
    <property type="match status" value="1"/>
</dbReference>
<dbReference type="GO" id="GO:0006950">
    <property type="term" value="P:response to stress"/>
    <property type="evidence" value="ECO:0007669"/>
    <property type="project" value="UniProtKB-ARBA"/>
</dbReference>
<feature type="compositionally biased region" description="Basic and acidic residues" evidence="19">
    <location>
        <begin position="1703"/>
        <end position="1712"/>
    </location>
</feature>
<evidence type="ECO:0000256" key="12">
    <source>
        <dbReference type="ARBA" id="ARBA00050540"/>
    </source>
</evidence>
<feature type="compositionally biased region" description="Polar residues" evidence="19">
    <location>
        <begin position="923"/>
        <end position="974"/>
    </location>
</feature>
<dbReference type="GO" id="GO:0046872">
    <property type="term" value="F:metal ion binding"/>
    <property type="evidence" value="ECO:0007669"/>
    <property type="project" value="UniProtKB-KW"/>
</dbReference>
<evidence type="ECO:0000256" key="9">
    <source>
        <dbReference type="ARBA" id="ARBA00022840"/>
    </source>
</evidence>
<keyword evidence="8" id="KW-0862">Zinc</keyword>
<feature type="compositionally biased region" description="Polar residues" evidence="19">
    <location>
        <begin position="713"/>
        <end position="725"/>
    </location>
</feature>
<dbReference type="InterPro" id="IPR001245">
    <property type="entry name" value="Ser-Thr/Tyr_kinase_cat_dom"/>
</dbReference>
<dbReference type="Pfam" id="PF07714">
    <property type="entry name" value="PK_Tyr_Ser-Thr"/>
    <property type="match status" value="1"/>
</dbReference>
<dbReference type="PROSITE" id="PS50081">
    <property type="entry name" value="ZF_DAG_PE_2"/>
    <property type="match status" value="1"/>
</dbReference>
<dbReference type="Gene3D" id="3.60.110.10">
    <property type="entry name" value="Carbon-nitrogen hydrolase"/>
    <property type="match status" value="1"/>
</dbReference>
<evidence type="ECO:0000256" key="3">
    <source>
        <dbReference type="ARBA" id="ARBA00022679"/>
    </source>
</evidence>
<feature type="compositionally biased region" description="Low complexity" evidence="19">
    <location>
        <begin position="550"/>
        <end position="563"/>
    </location>
</feature>
<keyword evidence="6" id="KW-0418">Kinase</keyword>
<dbReference type="PANTHER" id="PTHR43674:SF2">
    <property type="entry name" value="BETA-UREIDOPROPIONASE"/>
    <property type="match status" value="1"/>
</dbReference>
<evidence type="ECO:0000256" key="4">
    <source>
        <dbReference type="ARBA" id="ARBA00022723"/>
    </source>
</evidence>
<dbReference type="CTD" id="40660"/>
<feature type="region of interest" description="Disordered" evidence="19">
    <location>
        <begin position="1690"/>
        <end position="1712"/>
    </location>
</feature>
<feature type="domain" description="Protein kinase" evidence="20">
    <location>
        <begin position="1017"/>
        <end position="1284"/>
    </location>
</feature>
<comment type="catalytic activity">
    <reaction evidence="12">
        <text>3-(carbamoylamino)propanoate + H2O + 2 H(+) = beta-alanine + NH4(+) + CO2</text>
        <dbReference type="Rhea" id="RHEA:11184"/>
        <dbReference type="ChEBI" id="CHEBI:11892"/>
        <dbReference type="ChEBI" id="CHEBI:15377"/>
        <dbReference type="ChEBI" id="CHEBI:15378"/>
        <dbReference type="ChEBI" id="CHEBI:16526"/>
        <dbReference type="ChEBI" id="CHEBI:28938"/>
        <dbReference type="ChEBI" id="CHEBI:57966"/>
        <dbReference type="EC" id="3.5.1.6"/>
    </reaction>
</comment>
<dbReference type="PROSITE" id="PS50263">
    <property type="entry name" value="CN_HYDROLASE"/>
    <property type="match status" value="1"/>
</dbReference>
<dbReference type="PROSITE" id="PS00108">
    <property type="entry name" value="PROTEIN_KINASE_ST"/>
    <property type="match status" value="1"/>
</dbReference>
<evidence type="ECO:0000256" key="10">
    <source>
        <dbReference type="ARBA" id="ARBA00047899"/>
    </source>
</evidence>
<feature type="compositionally biased region" description="Low complexity" evidence="19">
    <location>
        <begin position="375"/>
        <end position="388"/>
    </location>
</feature>
<feature type="region of interest" description="Disordered" evidence="19">
    <location>
        <begin position="830"/>
        <end position="853"/>
    </location>
</feature>
<evidence type="ECO:0000256" key="5">
    <source>
        <dbReference type="ARBA" id="ARBA00022741"/>
    </source>
</evidence>
<dbReference type="InterPro" id="IPR050345">
    <property type="entry name" value="Aliph_Amidase/BUP"/>
</dbReference>
<dbReference type="InParanoid" id="A0A6P6XZK0"/>
<dbReference type="InterPro" id="IPR002219">
    <property type="entry name" value="PKC_DAG/PE"/>
</dbReference>
<feature type="region of interest" description="Disordered" evidence="19">
    <location>
        <begin position="321"/>
        <end position="355"/>
    </location>
</feature>
<comment type="catalytic activity">
    <reaction evidence="10">
        <text>L-threonyl-[protein] + ATP = O-phospho-L-threonyl-[protein] + ADP + H(+)</text>
        <dbReference type="Rhea" id="RHEA:46608"/>
        <dbReference type="Rhea" id="RHEA-COMP:11060"/>
        <dbReference type="Rhea" id="RHEA-COMP:11605"/>
        <dbReference type="ChEBI" id="CHEBI:15378"/>
        <dbReference type="ChEBI" id="CHEBI:30013"/>
        <dbReference type="ChEBI" id="CHEBI:30616"/>
        <dbReference type="ChEBI" id="CHEBI:61977"/>
        <dbReference type="ChEBI" id="CHEBI:456216"/>
        <dbReference type="EC" id="2.7.11.1"/>
    </reaction>
</comment>
<keyword evidence="9 18" id="KW-0067">ATP-binding</keyword>
<proteinExistence type="inferred from homology"/>
<dbReference type="SUPFAM" id="SSF56112">
    <property type="entry name" value="Protein kinase-like (PK-like)"/>
    <property type="match status" value="1"/>
</dbReference>
<evidence type="ECO:0000256" key="17">
    <source>
        <dbReference type="ARBA" id="ARBA00075038"/>
    </source>
</evidence>
<dbReference type="PROSITE" id="PS00479">
    <property type="entry name" value="ZF_DAG_PE_1"/>
    <property type="match status" value="1"/>
</dbReference>
<evidence type="ECO:0000256" key="6">
    <source>
        <dbReference type="ARBA" id="ARBA00022777"/>
    </source>
</evidence>
<keyword evidence="2" id="KW-0723">Serine/threonine-protein kinase</keyword>
<keyword evidence="23" id="KW-1185">Reference proteome</keyword>
<dbReference type="SUPFAM" id="SSF56317">
    <property type="entry name" value="Carbon-nitrogen hydrolase"/>
    <property type="match status" value="1"/>
</dbReference>
<evidence type="ECO:0000256" key="18">
    <source>
        <dbReference type="PROSITE-ProRule" id="PRU10141"/>
    </source>
</evidence>
<keyword evidence="5 18" id="KW-0547">Nucleotide-binding</keyword>
<dbReference type="FunFam" id="3.30.200.20:FF:000034">
    <property type="entry name" value="Kinase suppressor of Ras 1"/>
    <property type="match status" value="1"/>
</dbReference>
<evidence type="ECO:0000256" key="2">
    <source>
        <dbReference type="ARBA" id="ARBA00022527"/>
    </source>
</evidence>
<gene>
    <name evidence="24" type="primary">LOC113792716</name>
</gene>
<dbReference type="InterPro" id="IPR017441">
    <property type="entry name" value="Protein_kinase_ATP_BS"/>
</dbReference>
<dbReference type="OrthoDB" id="412018at2759"/>
<dbReference type="Gene3D" id="3.30.200.20">
    <property type="entry name" value="Phosphorylase Kinase, domain 1"/>
    <property type="match status" value="1"/>
</dbReference>
<evidence type="ECO:0000313" key="24">
    <source>
        <dbReference type="RefSeq" id="XP_027198440.1"/>
    </source>
</evidence>
<feature type="compositionally biased region" description="Low complexity" evidence="19">
    <location>
        <begin position="524"/>
        <end position="537"/>
    </location>
</feature>
<comment type="catalytic activity">
    <reaction evidence="11">
        <text>L-seryl-[protein] + ATP = O-phospho-L-seryl-[protein] + ADP + H(+)</text>
        <dbReference type="Rhea" id="RHEA:17989"/>
        <dbReference type="Rhea" id="RHEA-COMP:9863"/>
        <dbReference type="Rhea" id="RHEA-COMP:11604"/>
        <dbReference type="ChEBI" id="CHEBI:15378"/>
        <dbReference type="ChEBI" id="CHEBI:29999"/>
        <dbReference type="ChEBI" id="CHEBI:30616"/>
        <dbReference type="ChEBI" id="CHEBI:83421"/>
        <dbReference type="ChEBI" id="CHEBI:456216"/>
        <dbReference type="EC" id="2.7.11.1"/>
    </reaction>
</comment>
<evidence type="ECO:0000259" key="22">
    <source>
        <dbReference type="PROSITE" id="PS50263"/>
    </source>
</evidence>
<dbReference type="InterPro" id="IPR011009">
    <property type="entry name" value="Kinase-like_dom_sf"/>
</dbReference>
<dbReference type="Gene3D" id="3.30.60.20">
    <property type="match status" value="1"/>
</dbReference>
<evidence type="ECO:0000256" key="16">
    <source>
        <dbReference type="ARBA" id="ARBA00074804"/>
    </source>
</evidence>
<dbReference type="InterPro" id="IPR003010">
    <property type="entry name" value="C-N_Hydrolase"/>
</dbReference>
<comment type="pathway">
    <text evidence="1">Amino-acid biosynthesis; beta-alanine biosynthesis.</text>
</comment>